<evidence type="ECO:0000313" key="2">
    <source>
        <dbReference type="EMBL" id="KAH0807585.1"/>
    </source>
</evidence>
<accession>A0A8J6H3R7</accession>
<evidence type="ECO:0000256" key="1">
    <source>
        <dbReference type="SAM" id="MobiDB-lite"/>
    </source>
</evidence>
<protein>
    <submittedName>
        <fullName evidence="2">Uncharacterized protein</fullName>
    </submittedName>
</protein>
<comment type="caution">
    <text evidence="2">The sequence shown here is derived from an EMBL/GenBank/DDBJ whole genome shotgun (WGS) entry which is preliminary data.</text>
</comment>
<dbReference type="EMBL" id="JABDTM020030049">
    <property type="protein sequence ID" value="KAH0807585.1"/>
    <property type="molecule type" value="Genomic_DNA"/>
</dbReference>
<gene>
    <name evidence="2" type="ORF">GEV33_015205</name>
</gene>
<feature type="region of interest" description="Disordered" evidence="1">
    <location>
        <begin position="115"/>
        <end position="142"/>
    </location>
</feature>
<sequence length="142" mass="15734">MVQTGSTGAKSGIPNHFYFYKRNCMVQTSSIGAKSGDPNGRFEDFSVFDGREKRFGVIGANVASPETSWQTSPPINIPLIDIGDLEQLSIVPDPRLVSLQCSSLRTPIIDPTVKDINEESKTERSTKPSKKKRFKVIQMSKQ</sequence>
<evidence type="ECO:0000313" key="3">
    <source>
        <dbReference type="Proteomes" id="UP000719412"/>
    </source>
</evidence>
<reference evidence="2" key="2">
    <citation type="submission" date="2021-08" db="EMBL/GenBank/DDBJ databases">
        <authorList>
            <person name="Eriksson T."/>
        </authorList>
    </citation>
    <scope>NUCLEOTIDE SEQUENCE</scope>
    <source>
        <strain evidence="2">Stoneville</strain>
        <tissue evidence="2">Whole head</tissue>
    </source>
</reference>
<proteinExistence type="predicted"/>
<dbReference type="Proteomes" id="UP000719412">
    <property type="component" value="Unassembled WGS sequence"/>
</dbReference>
<feature type="compositionally biased region" description="Basic and acidic residues" evidence="1">
    <location>
        <begin position="115"/>
        <end position="126"/>
    </location>
</feature>
<dbReference type="AlphaFoldDB" id="A0A8J6H3R7"/>
<name>A0A8J6H3R7_TENMO</name>
<reference evidence="2" key="1">
    <citation type="journal article" date="2020" name="J Insects Food Feed">
        <title>The yellow mealworm (Tenebrio molitor) genome: a resource for the emerging insects as food and feed industry.</title>
        <authorList>
            <person name="Eriksson T."/>
            <person name="Andere A."/>
            <person name="Kelstrup H."/>
            <person name="Emery V."/>
            <person name="Picard C."/>
        </authorList>
    </citation>
    <scope>NUCLEOTIDE SEQUENCE</scope>
    <source>
        <strain evidence="2">Stoneville</strain>
        <tissue evidence="2">Whole head</tissue>
    </source>
</reference>
<organism evidence="2 3">
    <name type="scientific">Tenebrio molitor</name>
    <name type="common">Yellow mealworm beetle</name>
    <dbReference type="NCBI Taxonomy" id="7067"/>
    <lineage>
        <taxon>Eukaryota</taxon>
        <taxon>Metazoa</taxon>
        <taxon>Ecdysozoa</taxon>
        <taxon>Arthropoda</taxon>
        <taxon>Hexapoda</taxon>
        <taxon>Insecta</taxon>
        <taxon>Pterygota</taxon>
        <taxon>Neoptera</taxon>
        <taxon>Endopterygota</taxon>
        <taxon>Coleoptera</taxon>
        <taxon>Polyphaga</taxon>
        <taxon>Cucujiformia</taxon>
        <taxon>Tenebrionidae</taxon>
        <taxon>Tenebrio</taxon>
    </lineage>
</organism>
<keyword evidence="3" id="KW-1185">Reference proteome</keyword>